<feature type="binding site" evidence="9">
    <location>
        <position position="422"/>
    </location>
    <ligand>
        <name>substrate</name>
    </ligand>
</feature>
<keyword evidence="4" id="KW-1003">Cell membrane</keyword>
<dbReference type="CDD" id="cd16015">
    <property type="entry name" value="LTA_synthase"/>
    <property type="match status" value="1"/>
</dbReference>
<protein>
    <submittedName>
        <fullName evidence="14">Phosphoglycerol transferase related protein, alkaline phosphatase superfamily</fullName>
    </submittedName>
</protein>
<dbReference type="PANTHER" id="PTHR47371">
    <property type="entry name" value="LIPOTEICHOIC ACID SYNTHASE"/>
    <property type="match status" value="1"/>
</dbReference>
<feature type="binding site" evidence="10">
    <location>
        <position position="261"/>
    </location>
    <ligand>
        <name>Mn(2+)</name>
        <dbReference type="ChEBI" id="CHEBI:29035"/>
    </ligand>
</feature>
<feature type="binding site" evidence="10">
    <location>
        <position position="482"/>
    </location>
    <ligand>
        <name>Mn(2+)</name>
        <dbReference type="ChEBI" id="CHEBI:29035"/>
    </ligand>
</feature>
<dbReference type="Pfam" id="PF00884">
    <property type="entry name" value="Sulfatase"/>
    <property type="match status" value="1"/>
</dbReference>
<dbReference type="GO" id="GO:0005886">
    <property type="term" value="C:plasma membrane"/>
    <property type="evidence" value="ECO:0007669"/>
    <property type="project" value="UniProtKB-SubCell"/>
</dbReference>
<dbReference type="RefSeq" id="WP_003646812.1">
    <property type="nucleotide sequence ID" value="NC_008530.1"/>
</dbReference>
<feature type="compositionally biased region" description="Basic and acidic residues" evidence="11">
    <location>
        <begin position="680"/>
        <end position="689"/>
    </location>
</feature>
<evidence type="ECO:0000256" key="11">
    <source>
        <dbReference type="SAM" id="MobiDB-lite"/>
    </source>
</evidence>
<evidence type="ECO:0000256" key="8">
    <source>
        <dbReference type="PIRSR" id="PIRSR005091-1"/>
    </source>
</evidence>
<dbReference type="AlphaFoldDB" id="A0A805YVG7"/>
<evidence type="ECO:0000256" key="2">
    <source>
        <dbReference type="ARBA" id="ARBA00004936"/>
    </source>
</evidence>
<evidence type="ECO:0000313" key="14">
    <source>
        <dbReference type="EMBL" id="ABJ60912.1"/>
    </source>
</evidence>
<dbReference type="Proteomes" id="UP000000664">
    <property type="component" value="Chromosome"/>
</dbReference>
<organism evidence="14 15">
    <name type="scientific">Lactobacillus gasseri (strain ATCC 33323 / DSM 20243 / BCRC 14619 / CIP 102991 / JCM 1131 / KCTC 3163 / NCIMB 11718 / NCTC 13722 / AM63)</name>
    <dbReference type="NCBI Taxonomy" id="324831"/>
    <lineage>
        <taxon>Bacteria</taxon>
        <taxon>Bacillati</taxon>
        <taxon>Bacillota</taxon>
        <taxon>Bacilli</taxon>
        <taxon>Lactobacillales</taxon>
        <taxon>Lactobacillaceae</taxon>
        <taxon>Lactobacillus</taxon>
    </lineage>
</organism>
<dbReference type="GO" id="GO:0016740">
    <property type="term" value="F:transferase activity"/>
    <property type="evidence" value="ECO:0007669"/>
    <property type="project" value="UniProtKB-KW"/>
</dbReference>
<feature type="region of interest" description="Disordered" evidence="11">
    <location>
        <begin position="658"/>
        <end position="689"/>
    </location>
</feature>
<evidence type="ECO:0000256" key="5">
    <source>
        <dbReference type="ARBA" id="ARBA00022692"/>
    </source>
</evidence>
<keyword evidence="14" id="KW-0808">Transferase</keyword>
<evidence type="ECO:0000256" key="1">
    <source>
        <dbReference type="ARBA" id="ARBA00004651"/>
    </source>
</evidence>
<dbReference type="PIRSF" id="PIRSF005091">
    <property type="entry name" value="Mmb_sulf_HI1246"/>
    <property type="match status" value="1"/>
</dbReference>
<evidence type="ECO:0000256" key="7">
    <source>
        <dbReference type="ARBA" id="ARBA00023136"/>
    </source>
</evidence>
<sequence length="689" mass="78221">MGRLKASYNWLTKTKLGFFTVVVVFFWVKTYLTYITKFNLGVVGPMQKFLLLINPLPTAMLLIGIGLFFKGRKSYWIMVIIDFLLSLWLFSNILYYREFSDFLSTSIIKTSGSTSDNLGKSIAGITKGTDFLVFLDVVIIVLLIAFKVFKIDVRRLKLKISLLIEGLAVVLIGTNLTMAQKDRPGLLTRTFDNNYIVKYLGLNSFAVYDGVKTAQSNAIMAKANHSDLKTVQSYIKKNYIAPNPEYYGVAKNKNVLVIHLESFQQFLIDYKWHGKEVTPNLNKLYHANDTISFDNFFNQVGQGKTSDAEMMLENSIFGLQSGSAMSSYGTSNTFESAPAILGQQAGYTSAVMHGGAGSFWNRDNAYKSFGYDYFMPLSYYQNKKGYYLGYGIKDKLFFDQSIKYMEHLPQPFYLKMITVTNHYPYDLDKKNQSIDKTDTGDKTVDGYVQTAHYLDEAIGELMSYLKKSGLEKNTLIMLYGDHYGISGNHHKASAQLLNKDSFNNFDNLQFQRVPLMFHMPGLKGGINHTYGGEIDVRPTLFNLLGINDQNMIQFGHSLLAKNAPQIVAQRNGDFITPKYSKVEGSYYYTKSGKRVTHPSKKVKAQLASISNTVTTELSLSDRVITGNLLRFYKPNGFKYVKRKNYTYKKADSLKRLKKAEKKSKNSVWYKNGKKSTQSDFKTDAPELKK</sequence>
<dbReference type="EMBL" id="CP000413">
    <property type="protein sequence ID" value="ABJ60912.1"/>
    <property type="molecule type" value="Genomic_DNA"/>
</dbReference>
<dbReference type="Gene3D" id="3.30.1120.170">
    <property type="match status" value="1"/>
</dbReference>
<keyword evidence="7 12" id="KW-0472">Membrane</keyword>
<dbReference type="InterPro" id="IPR017850">
    <property type="entry name" value="Alkaline_phosphatase_core_sf"/>
</dbReference>
<evidence type="ECO:0000256" key="4">
    <source>
        <dbReference type="ARBA" id="ARBA00022475"/>
    </source>
</evidence>
<dbReference type="InterPro" id="IPR000917">
    <property type="entry name" value="Sulfatase_N"/>
</dbReference>
<evidence type="ECO:0000256" key="6">
    <source>
        <dbReference type="ARBA" id="ARBA00022989"/>
    </source>
</evidence>
<feature type="active site" evidence="8">
    <location>
        <position position="305"/>
    </location>
</feature>
<dbReference type="InterPro" id="IPR050448">
    <property type="entry name" value="OpgB/LTA_synthase_biosynth"/>
</dbReference>
<evidence type="ECO:0000313" key="15">
    <source>
        <dbReference type="Proteomes" id="UP000000664"/>
    </source>
</evidence>
<dbReference type="Gene3D" id="3.40.720.10">
    <property type="entry name" value="Alkaline Phosphatase, subunit A"/>
    <property type="match status" value="1"/>
</dbReference>
<evidence type="ECO:0000259" key="13">
    <source>
        <dbReference type="Pfam" id="PF00884"/>
    </source>
</evidence>
<accession>A0A805YVG7</accession>
<feature type="transmembrane region" description="Helical" evidence="12">
    <location>
        <begin position="131"/>
        <end position="149"/>
    </location>
</feature>
<feature type="transmembrane region" description="Helical" evidence="12">
    <location>
        <begin position="76"/>
        <end position="96"/>
    </location>
</feature>
<dbReference type="SUPFAM" id="SSF53649">
    <property type="entry name" value="Alkaline phosphatase-like"/>
    <property type="match status" value="1"/>
</dbReference>
<evidence type="ECO:0000256" key="10">
    <source>
        <dbReference type="PIRSR" id="PIRSR005091-3"/>
    </source>
</evidence>
<dbReference type="GeneID" id="29639928"/>
<keyword evidence="6 12" id="KW-1133">Transmembrane helix</keyword>
<evidence type="ECO:0000256" key="3">
    <source>
        <dbReference type="ARBA" id="ARBA00009983"/>
    </source>
</evidence>
<proteinExistence type="inferred from homology"/>
<keyword evidence="9" id="KW-0479">Metal-binding</keyword>
<name>A0A805YVG7_LACGA</name>
<reference evidence="14 15" key="1">
    <citation type="journal article" date="2006" name="Proc. Natl. Acad. Sci. U.S.A.">
        <title>Comparative genomics of the lactic acid bacteria.</title>
        <authorList>
            <person name="Makarova K."/>
            <person name="Slesarev A."/>
            <person name="Wolf Y."/>
            <person name="Sorokin A."/>
            <person name="Mirkin B."/>
            <person name="Koonin E."/>
            <person name="Pavlov A."/>
            <person name="Pavlova N."/>
            <person name="Karamychev V."/>
            <person name="Polouchine N."/>
            <person name="Shakhova V."/>
            <person name="Grigoriev I."/>
            <person name="Lou Y."/>
            <person name="Rohksar D."/>
            <person name="Lucas S."/>
            <person name="Huang K."/>
            <person name="Goodstein D.M."/>
            <person name="Hawkins T."/>
            <person name="Plengvidhya V."/>
            <person name="Welker D."/>
            <person name="Hughes J."/>
            <person name="Goh Y."/>
            <person name="Benson A."/>
            <person name="Baldwin K."/>
            <person name="Lee J.H."/>
            <person name="Diaz-Muniz I."/>
            <person name="Dosti B."/>
            <person name="Smeianov V."/>
            <person name="Wechter W."/>
            <person name="Barabote R."/>
            <person name="Lorca G."/>
            <person name="Altermann E."/>
            <person name="Barrangou R."/>
            <person name="Ganesan B."/>
            <person name="Xie Y."/>
            <person name="Rawsthorne H."/>
            <person name="Tamir D."/>
            <person name="Parker C."/>
            <person name="Breidt F."/>
            <person name="Broadbent J."/>
            <person name="Hutkins R."/>
            <person name="O'Sullivan D."/>
            <person name="Steele J."/>
            <person name="Unlu G."/>
            <person name="Saier M."/>
            <person name="Klaenhammer T."/>
            <person name="Richardson P."/>
            <person name="Kozyavkin S."/>
            <person name="Weimer B."/>
            <person name="Mills D."/>
        </authorList>
    </citation>
    <scope>NUCLEOTIDE SEQUENCE [LARGE SCALE GENOMIC DNA]</scope>
    <source>
        <strain evidence="15">ATCC 33323 / DSM 20243 / BCRC 14619 / CIP 102991 / JCM 1131 / KCTC 3163 / NCIMB 11718 / NCTC 13722 / AM63</strain>
    </source>
</reference>
<dbReference type="GO" id="GO:0046872">
    <property type="term" value="F:metal ion binding"/>
    <property type="evidence" value="ECO:0007669"/>
    <property type="project" value="UniProtKB-KW"/>
</dbReference>
<feature type="transmembrane region" description="Helical" evidence="12">
    <location>
        <begin position="16"/>
        <end position="34"/>
    </location>
</feature>
<dbReference type="PANTHER" id="PTHR47371:SF3">
    <property type="entry name" value="PHOSPHOGLYCEROL TRANSFERASE I"/>
    <property type="match status" value="1"/>
</dbReference>
<comment type="subcellular location">
    <subcellularLocation>
        <location evidence="1">Cell membrane</location>
        <topology evidence="1">Multi-pass membrane protein</topology>
    </subcellularLocation>
</comment>
<keyword evidence="9" id="KW-0464">Manganese</keyword>
<comment type="similarity">
    <text evidence="3">Belongs to the LTA synthase family.</text>
</comment>
<evidence type="ECO:0000256" key="12">
    <source>
        <dbReference type="SAM" id="Phobius"/>
    </source>
</evidence>
<comment type="pathway">
    <text evidence="2">Cell wall biogenesis; lipoteichoic acid biosynthesis.</text>
</comment>
<keyword evidence="5 12" id="KW-0812">Transmembrane</keyword>
<feature type="transmembrane region" description="Helical" evidence="12">
    <location>
        <begin position="161"/>
        <end position="179"/>
    </location>
</feature>
<feature type="binding site" evidence="10">
    <location>
        <position position="305"/>
    </location>
    <ligand>
        <name>Mn(2+)</name>
        <dbReference type="ChEBI" id="CHEBI:29035"/>
    </ligand>
</feature>
<feature type="domain" description="Sulfatase N-terminal" evidence="13">
    <location>
        <begin position="253"/>
        <end position="546"/>
    </location>
</feature>
<feature type="binding site" evidence="10">
    <location>
        <position position="481"/>
    </location>
    <ligand>
        <name>Mn(2+)</name>
        <dbReference type="ChEBI" id="CHEBI:29035"/>
    </ligand>
</feature>
<evidence type="ECO:0000256" key="9">
    <source>
        <dbReference type="PIRSR" id="PIRSR005091-2"/>
    </source>
</evidence>
<dbReference type="InterPro" id="IPR012160">
    <property type="entry name" value="LtaS-like"/>
</dbReference>
<feature type="transmembrane region" description="Helical" evidence="12">
    <location>
        <begin position="49"/>
        <end position="69"/>
    </location>
</feature>
<dbReference type="KEGG" id="lga:LGAS_1586"/>
<gene>
    <name evidence="14" type="ordered locus">LGAS_1586</name>
</gene>